<evidence type="ECO:0000313" key="1">
    <source>
        <dbReference type="EMBL" id="MBB2921812.1"/>
    </source>
</evidence>
<dbReference type="RefSeq" id="WP_183294765.1">
    <property type="nucleotide sequence ID" value="NZ_JACHVX010000001.1"/>
</dbReference>
<evidence type="ECO:0000313" key="2">
    <source>
        <dbReference type="Proteomes" id="UP000518206"/>
    </source>
</evidence>
<reference evidence="1 2" key="2">
    <citation type="submission" date="2020-08" db="EMBL/GenBank/DDBJ databases">
        <authorList>
            <person name="Partida-Martinez L."/>
            <person name="Huntemann M."/>
            <person name="Clum A."/>
            <person name="Wang J."/>
            <person name="Palaniappan K."/>
            <person name="Ritter S."/>
            <person name="Chen I.-M."/>
            <person name="Stamatis D."/>
            <person name="Reddy T."/>
            <person name="O'Malley R."/>
            <person name="Daum C."/>
            <person name="Shapiro N."/>
            <person name="Ivanova N."/>
            <person name="Kyrpides N."/>
            <person name="Woyke T."/>
        </authorList>
    </citation>
    <scope>NUCLEOTIDE SEQUENCE [LARGE SCALE GENOMIC DNA]</scope>
    <source>
        <strain evidence="1 2">RAS26</strain>
    </source>
</reference>
<reference evidence="1 2" key="1">
    <citation type="submission" date="2020-08" db="EMBL/GenBank/DDBJ databases">
        <title>The Agave Microbiome: Exploring the role of microbial communities in plant adaptations to desert environments.</title>
        <authorList>
            <person name="Partida-Martinez L.P."/>
        </authorList>
    </citation>
    <scope>NUCLEOTIDE SEQUENCE [LARGE SCALE GENOMIC DNA]</scope>
    <source>
        <strain evidence="1 2">RAS26</strain>
    </source>
</reference>
<accession>A0A7W4UCZ8</accession>
<dbReference type="Proteomes" id="UP000518206">
    <property type="component" value="Unassembled WGS sequence"/>
</dbReference>
<gene>
    <name evidence="1" type="ORF">FHR80_000706</name>
</gene>
<dbReference type="AlphaFoldDB" id="A0A7W4UCZ8"/>
<protein>
    <submittedName>
        <fullName evidence="1">Uncharacterized protein</fullName>
    </submittedName>
</protein>
<proteinExistence type="predicted"/>
<sequence>MTVVPGCDFLGLNDRGEAVGTGLLAGELVGYVWSARTAEVTYLPALDAGGSSGGWDISRSGRVVGYSGLNLTAVRWTSARGRS</sequence>
<name>A0A7W4UCZ8_9CELL</name>
<organism evidence="1 2">
    <name type="scientific">Cellulomonas cellasea</name>
    <dbReference type="NCBI Taxonomy" id="43670"/>
    <lineage>
        <taxon>Bacteria</taxon>
        <taxon>Bacillati</taxon>
        <taxon>Actinomycetota</taxon>
        <taxon>Actinomycetes</taxon>
        <taxon>Micrococcales</taxon>
        <taxon>Cellulomonadaceae</taxon>
        <taxon>Cellulomonas</taxon>
    </lineage>
</organism>
<dbReference type="EMBL" id="JACHVX010000001">
    <property type="protein sequence ID" value="MBB2921812.1"/>
    <property type="molecule type" value="Genomic_DNA"/>
</dbReference>
<comment type="caution">
    <text evidence="1">The sequence shown here is derived from an EMBL/GenBank/DDBJ whole genome shotgun (WGS) entry which is preliminary data.</text>
</comment>